<comment type="caution">
    <text evidence="4">The sequence shown here is derived from an EMBL/GenBank/DDBJ whole genome shotgun (WGS) entry which is preliminary data.</text>
</comment>
<dbReference type="AlphaFoldDB" id="A0A1F7GEH7"/>
<evidence type="ECO:0000256" key="1">
    <source>
        <dbReference type="ARBA" id="ARBA00022980"/>
    </source>
</evidence>
<dbReference type="Gene3D" id="4.10.830.30">
    <property type="entry name" value="Ribosomal protein L31"/>
    <property type="match status" value="1"/>
</dbReference>
<evidence type="ECO:0000256" key="2">
    <source>
        <dbReference type="ARBA" id="ARBA00023274"/>
    </source>
</evidence>
<dbReference type="GO" id="GO:1990904">
    <property type="term" value="C:ribonucleoprotein complex"/>
    <property type="evidence" value="ECO:0007669"/>
    <property type="project" value="UniProtKB-KW"/>
</dbReference>
<evidence type="ECO:0000313" key="5">
    <source>
        <dbReference type="Proteomes" id="UP000176850"/>
    </source>
</evidence>
<dbReference type="InterPro" id="IPR034704">
    <property type="entry name" value="Ribosomal_bL28/bL31-like_sf"/>
</dbReference>
<dbReference type="PANTHER" id="PTHR33280:SF1">
    <property type="entry name" value="LARGE RIBOSOMAL SUBUNIT PROTEIN BL31C"/>
    <property type="match status" value="1"/>
</dbReference>
<dbReference type="InterPro" id="IPR002150">
    <property type="entry name" value="Ribosomal_bL31"/>
</dbReference>
<dbReference type="PRINTS" id="PR01249">
    <property type="entry name" value="RIBOSOMALL31"/>
</dbReference>
<gene>
    <name evidence="4" type="ORF">A2799_03480</name>
</gene>
<protein>
    <recommendedName>
        <fullName evidence="3">50S ribosomal protein L31</fullName>
    </recommendedName>
</protein>
<dbReference type="EMBL" id="MFZH01000048">
    <property type="protein sequence ID" value="OGK17275.1"/>
    <property type="molecule type" value="Genomic_DNA"/>
</dbReference>
<dbReference type="Proteomes" id="UP000176850">
    <property type="component" value="Unassembled WGS sequence"/>
</dbReference>
<dbReference type="NCBIfam" id="NF000612">
    <property type="entry name" value="PRK00019.1"/>
    <property type="match status" value="1"/>
</dbReference>
<dbReference type="GO" id="GO:0006412">
    <property type="term" value="P:translation"/>
    <property type="evidence" value="ECO:0007669"/>
    <property type="project" value="InterPro"/>
</dbReference>
<dbReference type="Pfam" id="PF01197">
    <property type="entry name" value="Ribosomal_L31"/>
    <property type="match status" value="1"/>
</dbReference>
<reference evidence="4 5" key="1">
    <citation type="journal article" date="2016" name="Nat. Commun.">
        <title>Thousands of microbial genomes shed light on interconnected biogeochemical processes in an aquifer system.</title>
        <authorList>
            <person name="Anantharaman K."/>
            <person name="Brown C.T."/>
            <person name="Hug L.A."/>
            <person name="Sharon I."/>
            <person name="Castelle C.J."/>
            <person name="Probst A.J."/>
            <person name="Thomas B.C."/>
            <person name="Singh A."/>
            <person name="Wilkins M.J."/>
            <person name="Karaoz U."/>
            <person name="Brodie E.L."/>
            <person name="Williams K.H."/>
            <person name="Hubbard S.S."/>
            <person name="Banfield J.F."/>
        </authorList>
    </citation>
    <scope>NUCLEOTIDE SEQUENCE [LARGE SCALE GENOMIC DNA]</scope>
</reference>
<keyword evidence="2 3" id="KW-0687">Ribonucleoprotein</keyword>
<dbReference type="SUPFAM" id="SSF143800">
    <property type="entry name" value="L28p-like"/>
    <property type="match status" value="1"/>
</dbReference>
<sequence length="98" mass="10940">MKTAIHPQFFTEVVVTCACGNSFTTGSIKQTIHTEVCYKCHPLYTGEKRFVDTLGQVGKFQKKQERAAEFKASTAGKKAKKQEKQGDGKSLRELLLEV</sequence>
<dbReference type="GO" id="GO:0005840">
    <property type="term" value="C:ribosome"/>
    <property type="evidence" value="ECO:0007669"/>
    <property type="project" value="UniProtKB-KW"/>
</dbReference>
<name>A0A1F7GEH7_9BACT</name>
<organism evidence="4 5">
    <name type="scientific">Candidatus Roizmanbacteria bacterium RIFCSPHIGHO2_01_FULL_39_24</name>
    <dbReference type="NCBI Taxonomy" id="1802032"/>
    <lineage>
        <taxon>Bacteria</taxon>
        <taxon>Candidatus Roizmaniibacteriota</taxon>
    </lineage>
</organism>
<dbReference type="InterPro" id="IPR042105">
    <property type="entry name" value="Ribosomal_bL31_sf"/>
</dbReference>
<proteinExistence type="inferred from homology"/>
<dbReference type="GO" id="GO:0003735">
    <property type="term" value="F:structural constituent of ribosome"/>
    <property type="evidence" value="ECO:0007669"/>
    <property type="project" value="InterPro"/>
</dbReference>
<evidence type="ECO:0000256" key="3">
    <source>
        <dbReference type="RuleBase" id="RU000564"/>
    </source>
</evidence>
<dbReference type="PANTHER" id="PTHR33280">
    <property type="entry name" value="50S RIBOSOMAL PROTEIN L31, CHLOROPLASTIC"/>
    <property type="match status" value="1"/>
</dbReference>
<keyword evidence="1 3" id="KW-0689">Ribosomal protein</keyword>
<evidence type="ECO:0000313" key="4">
    <source>
        <dbReference type="EMBL" id="OGK17275.1"/>
    </source>
</evidence>
<dbReference type="NCBIfam" id="TIGR00105">
    <property type="entry name" value="L31"/>
    <property type="match status" value="1"/>
</dbReference>
<accession>A0A1F7GEH7</accession>
<comment type="similarity">
    <text evidence="3">Belongs to the bacterial ribosomal protein bL31 family.</text>
</comment>